<reference evidence="2" key="1">
    <citation type="submission" date="2023-03" db="EMBL/GenBank/DDBJ databases">
        <title>Massive genome expansion in bonnet fungi (Mycena s.s.) driven by repeated elements and novel gene families across ecological guilds.</title>
        <authorList>
            <consortium name="Lawrence Berkeley National Laboratory"/>
            <person name="Harder C.B."/>
            <person name="Miyauchi S."/>
            <person name="Viragh M."/>
            <person name="Kuo A."/>
            <person name="Thoen E."/>
            <person name="Andreopoulos B."/>
            <person name="Lu D."/>
            <person name="Skrede I."/>
            <person name="Drula E."/>
            <person name="Henrissat B."/>
            <person name="Morin E."/>
            <person name="Kohler A."/>
            <person name="Barry K."/>
            <person name="LaButti K."/>
            <person name="Morin E."/>
            <person name="Salamov A."/>
            <person name="Lipzen A."/>
            <person name="Mereny Z."/>
            <person name="Hegedus B."/>
            <person name="Baldrian P."/>
            <person name="Stursova M."/>
            <person name="Weitz H."/>
            <person name="Taylor A."/>
            <person name="Grigoriev I.V."/>
            <person name="Nagy L.G."/>
            <person name="Martin F."/>
            <person name="Kauserud H."/>
        </authorList>
    </citation>
    <scope>NUCLEOTIDE SEQUENCE</scope>
    <source>
        <strain evidence="2">CBHHK200</strain>
    </source>
</reference>
<name>A0AAD6WLZ4_9AGAR</name>
<gene>
    <name evidence="2" type="ORF">C8F04DRAFT_1279270</name>
</gene>
<organism evidence="2 3">
    <name type="scientific">Mycena alexandri</name>
    <dbReference type="NCBI Taxonomy" id="1745969"/>
    <lineage>
        <taxon>Eukaryota</taxon>
        <taxon>Fungi</taxon>
        <taxon>Dikarya</taxon>
        <taxon>Basidiomycota</taxon>
        <taxon>Agaricomycotina</taxon>
        <taxon>Agaricomycetes</taxon>
        <taxon>Agaricomycetidae</taxon>
        <taxon>Agaricales</taxon>
        <taxon>Marasmiineae</taxon>
        <taxon>Mycenaceae</taxon>
        <taxon>Mycena</taxon>
    </lineage>
</organism>
<proteinExistence type="predicted"/>
<protein>
    <submittedName>
        <fullName evidence="2">Uncharacterized protein</fullName>
    </submittedName>
</protein>
<accession>A0AAD6WLZ4</accession>
<evidence type="ECO:0000256" key="1">
    <source>
        <dbReference type="SAM" id="MobiDB-lite"/>
    </source>
</evidence>
<feature type="region of interest" description="Disordered" evidence="1">
    <location>
        <begin position="178"/>
        <end position="230"/>
    </location>
</feature>
<comment type="caution">
    <text evidence="2">The sequence shown here is derived from an EMBL/GenBank/DDBJ whole genome shotgun (WGS) entry which is preliminary data.</text>
</comment>
<sequence>MLAVLTCNVFFPPGYEPRPVNAYLNSFTRSFEHPYPHPHLPPSAFWPRYPTFLLPVIGESATLYDASTALGYSSTAESNLLIAAFQRCYPSFACLYAATTRIQAISDHAILAARADVDAALELMTDDFVRAWGPSSDPVYAVRAAAAAAPPEPAPQPVAVATPAWSSWTNGLGWTATDHGSDNGGSWDDGVGWGPATASGASWGDGDGWGQGTGWRRRRPKPRVYPLTSGHRHMRRKAPWRKLWLVRRAPTLLQLQEYLYRRRRLL</sequence>
<dbReference type="Proteomes" id="UP001218188">
    <property type="component" value="Unassembled WGS sequence"/>
</dbReference>
<keyword evidence="3" id="KW-1185">Reference proteome</keyword>
<feature type="compositionally biased region" description="Gly residues" evidence="1">
    <location>
        <begin position="203"/>
        <end position="213"/>
    </location>
</feature>
<dbReference type="EMBL" id="JARJCM010000400">
    <property type="protein sequence ID" value="KAJ7017497.1"/>
    <property type="molecule type" value="Genomic_DNA"/>
</dbReference>
<evidence type="ECO:0000313" key="3">
    <source>
        <dbReference type="Proteomes" id="UP001218188"/>
    </source>
</evidence>
<dbReference type="AlphaFoldDB" id="A0AAD6WLZ4"/>
<evidence type="ECO:0000313" key="2">
    <source>
        <dbReference type="EMBL" id="KAJ7017497.1"/>
    </source>
</evidence>